<dbReference type="STRING" id="45351.A7SHE6"/>
<keyword evidence="3" id="KW-1185">Reference proteome</keyword>
<feature type="domain" description="Calponin-homology (CH)" evidence="1">
    <location>
        <begin position="2"/>
        <end position="71"/>
    </location>
</feature>
<dbReference type="EMBL" id="DS469659">
    <property type="protein sequence ID" value="EDO36877.1"/>
    <property type="molecule type" value="Genomic_DNA"/>
</dbReference>
<evidence type="ECO:0000313" key="3">
    <source>
        <dbReference type="Proteomes" id="UP000001593"/>
    </source>
</evidence>
<protein>
    <recommendedName>
        <fullName evidence="1">Calponin-homology (CH) domain-containing protein</fullName>
    </recommendedName>
</protein>
<dbReference type="KEGG" id="nve:5508371"/>
<dbReference type="Gene3D" id="1.10.418.10">
    <property type="entry name" value="Calponin-like domain"/>
    <property type="match status" value="1"/>
</dbReference>
<dbReference type="PROSITE" id="PS50021">
    <property type="entry name" value="CH"/>
    <property type="match status" value="1"/>
</dbReference>
<dbReference type="PANTHER" id="PTHR23167">
    <property type="entry name" value="CALPONIN HOMOLOGY DOMAIN-CONTAINING PROTEIN DDB_G0272472-RELATED"/>
    <property type="match status" value="1"/>
</dbReference>
<evidence type="ECO:0000259" key="1">
    <source>
        <dbReference type="PROSITE" id="PS50021"/>
    </source>
</evidence>
<dbReference type="InterPro" id="IPR036872">
    <property type="entry name" value="CH_dom_sf"/>
</dbReference>
<dbReference type="PhylomeDB" id="A7SHE6"/>
<reference evidence="2 3" key="1">
    <citation type="journal article" date="2007" name="Science">
        <title>Sea anemone genome reveals ancestral eumetazoan gene repertoire and genomic organization.</title>
        <authorList>
            <person name="Putnam N.H."/>
            <person name="Srivastava M."/>
            <person name="Hellsten U."/>
            <person name="Dirks B."/>
            <person name="Chapman J."/>
            <person name="Salamov A."/>
            <person name="Terry A."/>
            <person name="Shapiro H."/>
            <person name="Lindquist E."/>
            <person name="Kapitonov V.V."/>
            <person name="Jurka J."/>
            <person name="Genikhovich G."/>
            <person name="Grigoriev I.V."/>
            <person name="Lucas S.M."/>
            <person name="Steele R.E."/>
            <person name="Finnerty J.R."/>
            <person name="Technau U."/>
            <person name="Martindale M.Q."/>
            <person name="Rokhsar D.S."/>
        </authorList>
    </citation>
    <scope>NUCLEOTIDE SEQUENCE [LARGE SCALE GENOMIC DNA]</scope>
    <source>
        <strain evidence="3">CH2 X CH6</strain>
    </source>
</reference>
<dbReference type="OMA" id="EMSWPPL"/>
<dbReference type="eggNOG" id="KOG4678">
    <property type="taxonomic scope" value="Eukaryota"/>
</dbReference>
<dbReference type="InterPro" id="IPR001715">
    <property type="entry name" value="CH_dom"/>
</dbReference>
<evidence type="ECO:0000313" key="2">
    <source>
        <dbReference type="EMBL" id="EDO36877.1"/>
    </source>
</evidence>
<dbReference type="InterPro" id="IPR050540">
    <property type="entry name" value="F-actin_Monoox_Mical"/>
</dbReference>
<name>A7SHE6_NEMVE</name>
<accession>A7SHE6</accession>
<dbReference type="InParanoid" id="A7SHE6"/>
<dbReference type="Proteomes" id="UP000001593">
    <property type="component" value="Unassembled WGS sequence"/>
</dbReference>
<dbReference type="HOGENOM" id="CLU_2747405_0_0_1"/>
<organism evidence="2 3">
    <name type="scientific">Nematostella vectensis</name>
    <name type="common">Starlet sea anemone</name>
    <dbReference type="NCBI Taxonomy" id="45351"/>
    <lineage>
        <taxon>Eukaryota</taxon>
        <taxon>Metazoa</taxon>
        <taxon>Cnidaria</taxon>
        <taxon>Anthozoa</taxon>
        <taxon>Hexacorallia</taxon>
        <taxon>Actiniaria</taxon>
        <taxon>Edwardsiidae</taxon>
        <taxon>Nematostella</taxon>
    </lineage>
</organism>
<gene>
    <name evidence="2" type="ORF">NEMVEDRAFT_v1g118436</name>
</gene>
<dbReference type="SUPFAM" id="SSF47576">
    <property type="entry name" value="Calponin-homology domain, CH-domain"/>
    <property type="match status" value="1"/>
</dbReference>
<sequence length="71" mass="8028">QMSVSSLILTWCKDVTEGYKGVNITNFSGSFANGLAFCALIHKFNPDKFDFDSLDPENRHYNFKLAFETGE</sequence>
<proteinExistence type="predicted"/>
<dbReference type="PANTHER" id="PTHR23167:SF46">
    <property type="entry name" value="EPS15 HOMOLOGY DOMAIN CONTAINING PROTEIN-BINDING PROTEIN 1, ISOFORM F"/>
    <property type="match status" value="1"/>
</dbReference>
<dbReference type="Pfam" id="PF00307">
    <property type="entry name" value="CH"/>
    <property type="match status" value="1"/>
</dbReference>
<dbReference type="AlphaFoldDB" id="A7SHE6"/>
<feature type="non-terminal residue" evidence="2">
    <location>
        <position position="1"/>
    </location>
</feature>